<dbReference type="Proteomes" id="UP000622533">
    <property type="component" value="Unassembled WGS sequence"/>
</dbReference>
<keyword evidence="3" id="KW-1185">Reference proteome</keyword>
<dbReference type="EMBL" id="JADEXS010000260">
    <property type="protein sequence ID" value="MBE9024373.1"/>
    <property type="molecule type" value="Genomic_DNA"/>
</dbReference>
<evidence type="ECO:0000313" key="2">
    <source>
        <dbReference type="EMBL" id="MBE9024373.1"/>
    </source>
</evidence>
<dbReference type="Pfam" id="PF05860">
    <property type="entry name" value="TPS"/>
    <property type="match status" value="1"/>
</dbReference>
<gene>
    <name evidence="2" type="ORF">IQ276_18675</name>
</gene>
<dbReference type="Gene3D" id="2.160.20.10">
    <property type="entry name" value="Single-stranded right-handed beta-helix, Pectin lyase-like"/>
    <property type="match status" value="1"/>
</dbReference>
<comment type="caution">
    <text evidence="2">The sequence shown here is derived from an EMBL/GenBank/DDBJ whole genome shotgun (WGS) entry which is preliminary data.</text>
</comment>
<sequence length="730" mass="72598">MNSVAQRIGLYLLTQAIALVAVFQAIVLVKAQSITPATDGTGSIVTPNGNQLDISGGSLSRDGANLFHSFQKLGLDSNQIANFLSNPNIQNILGRVVGGDPSIINGLLQVTGGNSNLFIMNPAGIVFGANASLNVPADFTATTANSIGFGSNSFNAVGSNNYASFVGTPNTFTFTTSQPGSIVNFGNLAVGSGNNLNLLGGTVTSTGQLSAPGGNITVAAVPGENLLRISQPGHLLSLEIQPPSATSVNPATLPQLLTGAGVGNANELRVNSNGQVELRGSGIGINSGDVVAKNVTSGTATLSAARNLTLPDSQLLTTGDLNLLAKDTVRVRDSVANSFLAQAGGNLKIQGNQNIDILALNHPQTPFVSGGNLSLISDGNVSGDAHFFSGGQFSIRNLAGGAGNFVSLYDPIIRANSDVEFGDYTGAALKVEATGSIKGGDITINSPDTSGSIPASDPDFTVLTTSRALILRAGLASVAAPNIPPSVGTGGTTFQPLASPLLPTGSIQVGRINTSGGLISGVAGGSVIMSAIGDIQTPSINTSATSANAGNVTLSSGGNITISGGSLLGYAAAADIFTATDDASSSSGNGGDVTLTSSGGNINLGLSLYTAAVGKGGNINLSARGNVNTGLVGSRSTGSLNGGDINITSSTGVIFPEYIISSATSGNSGNVTLNGAVILSGGFSTTNITTSTYLAGGVGGRIIFNGTLDKTGSGTLISLLADRGGSIEPI</sequence>
<dbReference type="RefSeq" id="WP_193918707.1">
    <property type="nucleotide sequence ID" value="NZ_JADEXS020000001.1"/>
</dbReference>
<feature type="domain" description="Filamentous haemagglutinin FhaB/tRNA nuclease CdiA-like TPS" evidence="1">
    <location>
        <begin position="36"/>
        <end position="150"/>
    </location>
</feature>
<evidence type="ECO:0000313" key="3">
    <source>
        <dbReference type="Proteomes" id="UP000622533"/>
    </source>
</evidence>
<proteinExistence type="predicted"/>
<dbReference type="SMART" id="SM00912">
    <property type="entry name" value="Haemagg_act"/>
    <property type="match status" value="1"/>
</dbReference>
<dbReference type="NCBIfam" id="TIGR01901">
    <property type="entry name" value="adhes_NPXG"/>
    <property type="match status" value="1"/>
</dbReference>
<dbReference type="SUPFAM" id="SSF51126">
    <property type="entry name" value="Pectin lyase-like"/>
    <property type="match status" value="1"/>
</dbReference>
<protein>
    <submittedName>
        <fullName evidence="2">Filamentous hemagglutinin N-terminal domain-containing protein</fullName>
    </submittedName>
</protein>
<dbReference type="AlphaFoldDB" id="A0A8J7ACW3"/>
<name>A0A8J7ACW3_DESMC</name>
<reference evidence="2" key="1">
    <citation type="submission" date="2020-10" db="EMBL/GenBank/DDBJ databases">
        <authorList>
            <person name="Castelo-Branco R."/>
            <person name="Eusebio N."/>
            <person name="Adriana R."/>
            <person name="Vieira A."/>
            <person name="Brugerolle De Fraissinette N."/>
            <person name="Rezende De Castro R."/>
            <person name="Schneider M.P."/>
            <person name="Vasconcelos V."/>
            <person name="Leao P.N."/>
        </authorList>
    </citation>
    <scope>NUCLEOTIDE SEQUENCE</scope>
    <source>
        <strain evidence="2">LEGE 12446</strain>
    </source>
</reference>
<accession>A0A8J7ACW3</accession>
<dbReference type="InterPro" id="IPR011050">
    <property type="entry name" value="Pectin_lyase_fold/virulence"/>
</dbReference>
<dbReference type="InterPro" id="IPR012334">
    <property type="entry name" value="Pectin_lyas_fold"/>
</dbReference>
<evidence type="ECO:0000259" key="1">
    <source>
        <dbReference type="SMART" id="SM00912"/>
    </source>
</evidence>
<dbReference type="InterPro" id="IPR008638">
    <property type="entry name" value="FhaB/CdiA-like_TPS"/>
</dbReference>
<organism evidence="2 3">
    <name type="scientific">Desmonostoc muscorum LEGE 12446</name>
    <dbReference type="NCBI Taxonomy" id="1828758"/>
    <lineage>
        <taxon>Bacteria</taxon>
        <taxon>Bacillati</taxon>
        <taxon>Cyanobacteriota</taxon>
        <taxon>Cyanophyceae</taxon>
        <taxon>Nostocales</taxon>
        <taxon>Nostocaceae</taxon>
        <taxon>Desmonostoc</taxon>
    </lineage>
</organism>